<dbReference type="SUPFAM" id="SSF51206">
    <property type="entry name" value="cAMP-binding domain-like"/>
    <property type="match status" value="1"/>
</dbReference>
<protein>
    <submittedName>
        <fullName evidence="5">Crp/Fnr family transcriptional regulator</fullName>
    </submittedName>
</protein>
<comment type="caution">
    <text evidence="5">The sequence shown here is derived from an EMBL/GenBank/DDBJ whole genome shotgun (WGS) entry which is preliminary data.</text>
</comment>
<dbReference type="PANTHER" id="PTHR24567:SF26">
    <property type="entry name" value="REGULATORY PROTEIN YEIL"/>
    <property type="match status" value="1"/>
</dbReference>
<accession>A0ABU8NHL5</accession>
<evidence type="ECO:0000256" key="1">
    <source>
        <dbReference type="ARBA" id="ARBA00023015"/>
    </source>
</evidence>
<dbReference type="EMBL" id="JBBEUB010000001">
    <property type="protein sequence ID" value="MEJ2901737.1"/>
    <property type="molecule type" value="Genomic_DNA"/>
</dbReference>
<organism evidence="5 6">
    <name type="scientific">Pedobacter panaciterrae</name>
    <dbReference type="NCBI Taxonomy" id="363849"/>
    <lineage>
        <taxon>Bacteria</taxon>
        <taxon>Pseudomonadati</taxon>
        <taxon>Bacteroidota</taxon>
        <taxon>Sphingobacteriia</taxon>
        <taxon>Sphingobacteriales</taxon>
        <taxon>Sphingobacteriaceae</taxon>
        <taxon>Pedobacter</taxon>
    </lineage>
</organism>
<sequence length="221" mass="25686">MTRIKLQKMAGNAINDYVKTYFSQFEPDLQEMLIDKGALKSFEPGDMLMQTGQNMRSIVLIVAGRVKLYREGDDGDEFFMYYLQPGGACALSMICAARQETSQVMAKAVETTKVLTIPISLMDTLMKQYKSWYYFVLETYRARFEELLFVIDNIAFKNMDERLEFYLAKQHKDLKTSSLFVTHGEIANDLNSSREVISRLLKKMEQRGDVVLHRNYIEYLK</sequence>
<proteinExistence type="predicted"/>
<evidence type="ECO:0000256" key="3">
    <source>
        <dbReference type="ARBA" id="ARBA00023163"/>
    </source>
</evidence>
<dbReference type="InterPro" id="IPR036388">
    <property type="entry name" value="WH-like_DNA-bd_sf"/>
</dbReference>
<keyword evidence="3" id="KW-0804">Transcription</keyword>
<dbReference type="Gene3D" id="2.60.120.10">
    <property type="entry name" value="Jelly Rolls"/>
    <property type="match status" value="1"/>
</dbReference>
<dbReference type="InterPro" id="IPR050397">
    <property type="entry name" value="Env_Response_Regulators"/>
</dbReference>
<dbReference type="RefSeq" id="WP_337715613.1">
    <property type="nucleotide sequence ID" value="NZ_JBBEUB010000001.1"/>
</dbReference>
<dbReference type="Pfam" id="PF00027">
    <property type="entry name" value="cNMP_binding"/>
    <property type="match status" value="1"/>
</dbReference>
<dbReference type="PANTHER" id="PTHR24567">
    <property type="entry name" value="CRP FAMILY TRANSCRIPTIONAL REGULATORY PROTEIN"/>
    <property type="match status" value="1"/>
</dbReference>
<dbReference type="PROSITE" id="PS50042">
    <property type="entry name" value="CNMP_BINDING_3"/>
    <property type="match status" value="1"/>
</dbReference>
<dbReference type="SMART" id="SM00100">
    <property type="entry name" value="cNMP"/>
    <property type="match status" value="1"/>
</dbReference>
<dbReference type="InterPro" id="IPR014710">
    <property type="entry name" value="RmlC-like_jellyroll"/>
</dbReference>
<dbReference type="InterPro" id="IPR000595">
    <property type="entry name" value="cNMP-bd_dom"/>
</dbReference>
<evidence type="ECO:0000259" key="4">
    <source>
        <dbReference type="PROSITE" id="PS50042"/>
    </source>
</evidence>
<gene>
    <name evidence="5" type="ORF">WAE58_04855</name>
</gene>
<dbReference type="SUPFAM" id="SSF46785">
    <property type="entry name" value="Winged helix' DNA-binding domain"/>
    <property type="match status" value="1"/>
</dbReference>
<dbReference type="CDD" id="cd00038">
    <property type="entry name" value="CAP_ED"/>
    <property type="match status" value="1"/>
</dbReference>
<dbReference type="SMART" id="SM00419">
    <property type="entry name" value="HTH_CRP"/>
    <property type="match status" value="1"/>
</dbReference>
<evidence type="ECO:0000256" key="2">
    <source>
        <dbReference type="ARBA" id="ARBA00023125"/>
    </source>
</evidence>
<keyword evidence="6" id="KW-1185">Reference proteome</keyword>
<evidence type="ECO:0000313" key="5">
    <source>
        <dbReference type="EMBL" id="MEJ2901737.1"/>
    </source>
</evidence>
<dbReference type="Proteomes" id="UP001378956">
    <property type="component" value="Unassembled WGS sequence"/>
</dbReference>
<dbReference type="InterPro" id="IPR012318">
    <property type="entry name" value="HTH_CRP"/>
</dbReference>
<keyword evidence="2" id="KW-0238">DNA-binding</keyword>
<name>A0ABU8NHL5_9SPHI</name>
<reference evidence="5 6" key="1">
    <citation type="submission" date="2024-03" db="EMBL/GenBank/DDBJ databases">
        <title>Sequence of Lycoming College Course Isolates.</title>
        <authorList>
            <person name="Plotts O."/>
            <person name="Newman J."/>
        </authorList>
    </citation>
    <scope>NUCLEOTIDE SEQUENCE [LARGE SCALE GENOMIC DNA]</scope>
    <source>
        <strain evidence="5 6">CJB-3</strain>
    </source>
</reference>
<feature type="domain" description="Cyclic nucleotide-binding" evidence="4">
    <location>
        <begin position="21"/>
        <end position="126"/>
    </location>
</feature>
<dbReference type="InterPro" id="IPR036390">
    <property type="entry name" value="WH_DNA-bd_sf"/>
</dbReference>
<keyword evidence="1" id="KW-0805">Transcription regulation</keyword>
<evidence type="ECO:0000313" key="6">
    <source>
        <dbReference type="Proteomes" id="UP001378956"/>
    </source>
</evidence>
<dbReference type="Gene3D" id="1.10.10.10">
    <property type="entry name" value="Winged helix-like DNA-binding domain superfamily/Winged helix DNA-binding domain"/>
    <property type="match status" value="1"/>
</dbReference>
<dbReference type="Pfam" id="PF13545">
    <property type="entry name" value="HTH_Crp_2"/>
    <property type="match status" value="1"/>
</dbReference>
<dbReference type="InterPro" id="IPR018490">
    <property type="entry name" value="cNMP-bd_dom_sf"/>
</dbReference>